<evidence type="ECO:0000313" key="3">
    <source>
        <dbReference type="Proteomes" id="UP001218218"/>
    </source>
</evidence>
<evidence type="ECO:0000256" key="1">
    <source>
        <dbReference type="SAM" id="MobiDB-lite"/>
    </source>
</evidence>
<proteinExistence type="predicted"/>
<comment type="caution">
    <text evidence="2">The sequence shown here is derived from an EMBL/GenBank/DDBJ whole genome shotgun (WGS) entry which is preliminary data.</text>
</comment>
<dbReference type="Proteomes" id="UP001218218">
    <property type="component" value="Unassembled WGS sequence"/>
</dbReference>
<dbReference type="Gene3D" id="1.20.900.10">
    <property type="entry name" value="Dbl homology (DH) domain"/>
    <property type="match status" value="1"/>
</dbReference>
<feature type="region of interest" description="Disordered" evidence="1">
    <location>
        <begin position="291"/>
        <end position="314"/>
    </location>
</feature>
<reference evidence="2" key="1">
    <citation type="submission" date="2023-03" db="EMBL/GenBank/DDBJ databases">
        <title>Massive genome expansion in bonnet fungi (Mycena s.s.) driven by repeated elements and novel gene families across ecological guilds.</title>
        <authorList>
            <consortium name="Lawrence Berkeley National Laboratory"/>
            <person name="Harder C.B."/>
            <person name="Miyauchi S."/>
            <person name="Viragh M."/>
            <person name="Kuo A."/>
            <person name="Thoen E."/>
            <person name="Andreopoulos B."/>
            <person name="Lu D."/>
            <person name="Skrede I."/>
            <person name="Drula E."/>
            <person name="Henrissat B."/>
            <person name="Morin E."/>
            <person name="Kohler A."/>
            <person name="Barry K."/>
            <person name="LaButti K."/>
            <person name="Morin E."/>
            <person name="Salamov A."/>
            <person name="Lipzen A."/>
            <person name="Mereny Z."/>
            <person name="Hegedus B."/>
            <person name="Baldrian P."/>
            <person name="Stursova M."/>
            <person name="Weitz H."/>
            <person name="Taylor A."/>
            <person name="Grigoriev I.V."/>
            <person name="Nagy L.G."/>
            <person name="Martin F."/>
            <person name="Kauserud H."/>
        </authorList>
    </citation>
    <scope>NUCLEOTIDE SEQUENCE</scope>
    <source>
        <strain evidence="2">CBHHK002</strain>
    </source>
</reference>
<name>A0AAD7AKT7_9AGAR</name>
<feature type="compositionally biased region" description="Polar residues" evidence="1">
    <location>
        <begin position="51"/>
        <end position="65"/>
    </location>
</feature>
<dbReference type="EMBL" id="JARIHO010000005">
    <property type="protein sequence ID" value="KAJ7361382.1"/>
    <property type="molecule type" value="Genomic_DNA"/>
</dbReference>
<keyword evidence="3" id="KW-1185">Reference proteome</keyword>
<evidence type="ECO:0008006" key="4">
    <source>
        <dbReference type="Google" id="ProtNLM"/>
    </source>
</evidence>
<dbReference type="InterPro" id="IPR035899">
    <property type="entry name" value="DBL_dom_sf"/>
</dbReference>
<protein>
    <recommendedName>
        <fullName evidence="4">DH domain-containing protein</fullName>
    </recommendedName>
</protein>
<accession>A0AAD7AKT7</accession>
<gene>
    <name evidence="2" type="ORF">DFH08DRAFT_1074379</name>
</gene>
<feature type="region of interest" description="Disordered" evidence="1">
    <location>
        <begin position="51"/>
        <end position="86"/>
    </location>
</feature>
<sequence length="372" mass="41003">MHGPRYPDPSASIQTANTHALVSLAWTGQIPLAVRSHSDPWSVGIDSVLSSPRSESLGSARSTWSEAGEETPDLSTPPAVSRQRSSSLAHSRRWTLATAITSDEITDEMFVDQVERMRTKGTFLEIPESIVGEYFNSPMLNPSLRILTDPLLSATWQTARRALLICRELIRTERNYLALLFVLVSNGTAAPAPPLMLAYTTALIRASEELLSKMAANPSAQGVAEAFIESQLTLEPAFVAWCGVSGGFFVGGDSQTRRNRANSSGVPREVDSPVRVPLKRRVTTWVQNRRNSSVLSRENTPAFPSGNPPRGARSLPTVRDLAILPVQRVMRYTLLFRGESDNPSLLPRLPGLLTFSQIFWHTFLQPHLLMFS</sequence>
<dbReference type="AlphaFoldDB" id="A0AAD7AKT7"/>
<evidence type="ECO:0000313" key="2">
    <source>
        <dbReference type="EMBL" id="KAJ7361382.1"/>
    </source>
</evidence>
<organism evidence="2 3">
    <name type="scientific">Mycena albidolilacea</name>
    <dbReference type="NCBI Taxonomy" id="1033008"/>
    <lineage>
        <taxon>Eukaryota</taxon>
        <taxon>Fungi</taxon>
        <taxon>Dikarya</taxon>
        <taxon>Basidiomycota</taxon>
        <taxon>Agaricomycotina</taxon>
        <taxon>Agaricomycetes</taxon>
        <taxon>Agaricomycetidae</taxon>
        <taxon>Agaricales</taxon>
        <taxon>Marasmiineae</taxon>
        <taxon>Mycenaceae</taxon>
        <taxon>Mycena</taxon>
    </lineage>
</organism>